<feature type="region of interest" description="Disordered" evidence="1">
    <location>
        <begin position="26"/>
        <end position="66"/>
    </location>
</feature>
<sequence>MFLGESQLHSQIDFSTDGHLQLHIQTPLEKSEDGVKPRVSGGFRESQTILGDASYPRPDSTWKTPNPLLISTERVNGLCLRAARRLKQRTCHLLSQQEIHELRTKVPNTKTNLLRSSLDGKEAEIVHASPHHMAHRQDGPSQLAHHPLANHQPLLHEFSDEHIMSVEETNSKAKLDEWDRSTRLGFDCTSNMAEYEACAAGVLWPLSTKLQSSRSSVILR</sequence>
<gene>
    <name evidence="2" type="ORF">CR513_45580</name>
</gene>
<dbReference type="Proteomes" id="UP000257109">
    <property type="component" value="Unassembled WGS sequence"/>
</dbReference>
<organism evidence="2 3">
    <name type="scientific">Mucuna pruriens</name>
    <name type="common">Velvet bean</name>
    <name type="synonym">Dolichos pruriens</name>
    <dbReference type="NCBI Taxonomy" id="157652"/>
    <lineage>
        <taxon>Eukaryota</taxon>
        <taxon>Viridiplantae</taxon>
        <taxon>Streptophyta</taxon>
        <taxon>Embryophyta</taxon>
        <taxon>Tracheophyta</taxon>
        <taxon>Spermatophyta</taxon>
        <taxon>Magnoliopsida</taxon>
        <taxon>eudicotyledons</taxon>
        <taxon>Gunneridae</taxon>
        <taxon>Pentapetalae</taxon>
        <taxon>rosids</taxon>
        <taxon>fabids</taxon>
        <taxon>Fabales</taxon>
        <taxon>Fabaceae</taxon>
        <taxon>Papilionoideae</taxon>
        <taxon>50 kb inversion clade</taxon>
        <taxon>NPAAA clade</taxon>
        <taxon>indigoferoid/millettioid clade</taxon>
        <taxon>Phaseoleae</taxon>
        <taxon>Mucuna</taxon>
    </lineage>
</organism>
<evidence type="ECO:0000256" key="1">
    <source>
        <dbReference type="SAM" id="MobiDB-lite"/>
    </source>
</evidence>
<feature type="non-terminal residue" evidence="2">
    <location>
        <position position="1"/>
    </location>
</feature>
<dbReference type="EMBL" id="QJKJ01010105">
    <property type="protein sequence ID" value="RDX74650.1"/>
    <property type="molecule type" value="Genomic_DNA"/>
</dbReference>
<name>A0A371F8N8_MUCPR</name>
<evidence type="ECO:0000313" key="3">
    <source>
        <dbReference type="Proteomes" id="UP000257109"/>
    </source>
</evidence>
<proteinExistence type="predicted"/>
<accession>A0A371F8N8</accession>
<protein>
    <submittedName>
        <fullName evidence="2">Uncharacterized protein</fullName>
    </submittedName>
</protein>
<reference evidence="2" key="1">
    <citation type="submission" date="2018-05" db="EMBL/GenBank/DDBJ databases">
        <title>Draft genome of Mucuna pruriens seed.</title>
        <authorList>
            <person name="Nnadi N.E."/>
            <person name="Vos R."/>
            <person name="Hasami M.H."/>
            <person name="Devisetty U.K."/>
            <person name="Aguiy J.C."/>
        </authorList>
    </citation>
    <scope>NUCLEOTIDE SEQUENCE [LARGE SCALE GENOMIC DNA]</scope>
    <source>
        <strain evidence="2">JCA_2017</strain>
    </source>
</reference>
<evidence type="ECO:0000313" key="2">
    <source>
        <dbReference type="EMBL" id="RDX74650.1"/>
    </source>
</evidence>
<dbReference type="AlphaFoldDB" id="A0A371F8N8"/>
<comment type="caution">
    <text evidence="2">The sequence shown here is derived from an EMBL/GenBank/DDBJ whole genome shotgun (WGS) entry which is preliminary data.</text>
</comment>
<keyword evidence="3" id="KW-1185">Reference proteome</keyword>